<gene>
    <name evidence="1" type="ORF">RRG08_007960</name>
</gene>
<dbReference type="Proteomes" id="UP001283361">
    <property type="component" value="Unassembled WGS sequence"/>
</dbReference>
<sequence length="95" mass="10532">MPVRDTTPAFSVLGSFPGSSGNPAKVRAVDRCYSLVLPFLFLYLADGESPHHEVSMSESCVTRSGDCYTKISPDAVCPHLLDKMKSYWFDDWLPS</sequence>
<protein>
    <submittedName>
        <fullName evidence="1">Uncharacterized protein</fullName>
    </submittedName>
</protein>
<proteinExistence type="predicted"/>
<dbReference type="AlphaFoldDB" id="A0AAE1DL71"/>
<comment type="caution">
    <text evidence="1">The sequence shown here is derived from an EMBL/GenBank/DDBJ whole genome shotgun (WGS) entry which is preliminary data.</text>
</comment>
<accession>A0AAE1DL71</accession>
<name>A0AAE1DL71_9GAST</name>
<dbReference type="EMBL" id="JAWDGP010003536">
    <property type="protein sequence ID" value="KAK3773473.1"/>
    <property type="molecule type" value="Genomic_DNA"/>
</dbReference>
<reference evidence="1" key="1">
    <citation type="journal article" date="2023" name="G3 (Bethesda)">
        <title>A reference genome for the long-term kleptoplast-retaining sea slug Elysia crispata morphotype clarki.</title>
        <authorList>
            <person name="Eastman K.E."/>
            <person name="Pendleton A.L."/>
            <person name="Shaikh M.A."/>
            <person name="Suttiyut T."/>
            <person name="Ogas R."/>
            <person name="Tomko P."/>
            <person name="Gavelis G."/>
            <person name="Widhalm J.R."/>
            <person name="Wisecaver J.H."/>
        </authorList>
    </citation>
    <scope>NUCLEOTIDE SEQUENCE</scope>
    <source>
        <strain evidence="1">ECLA1</strain>
    </source>
</reference>
<evidence type="ECO:0000313" key="1">
    <source>
        <dbReference type="EMBL" id="KAK3773473.1"/>
    </source>
</evidence>
<keyword evidence="2" id="KW-1185">Reference proteome</keyword>
<evidence type="ECO:0000313" key="2">
    <source>
        <dbReference type="Proteomes" id="UP001283361"/>
    </source>
</evidence>
<organism evidence="1 2">
    <name type="scientific">Elysia crispata</name>
    <name type="common">lettuce slug</name>
    <dbReference type="NCBI Taxonomy" id="231223"/>
    <lineage>
        <taxon>Eukaryota</taxon>
        <taxon>Metazoa</taxon>
        <taxon>Spiralia</taxon>
        <taxon>Lophotrochozoa</taxon>
        <taxon>Mollusca</taxon>
        <taxon>Gastropoda</taxon>
        <taxon>Heterobranchia</taxon>
        <taxon>Euthyneura</taxon>
        <taxon>Panpulmonata</taxon>
        <taxon>Sacoglossa</taxon>
        <taxon>Placobranchoidea</taxon>
        <taxon>Plakobranchidae</taxon>
        <taxon>Elysia</taxon>
    </lineage>
</organism>